<dbReference type="Gene3D" id="3.20.20.140">
    <property type="entry name" value="Metal-dependent hydrolases"/>
    <property type="match status" value="1"/>
</dbReference>
<dbReference type="GO" id="GO:0016831">
    <property type="term" value="F:carboxy-lyase activity"/>
    <property type="evidence" value="ECO:0007669"/>
    <property type="project" value="InterPro"/>
</dbReference>
<organism evidence="4 5">
    <name type="scientific">Nakamurella alba</name>
    <dbReference type="NCBI Taxonomy" id="2665158"/>
    <lineage>
        <taxon>Bacteria</taxon>
        <taxon>Bacillati</taxon>
        <taxon>Actinomycetota</taxon>
        <taxon>Actinomycetes</taxon>
        <taxon>Nakamurellales</taxon>
        <taxon>Nakamurellaceae</taxon>
        <taxon>Nakamurella</taxon>
    </lineage>
</organism>
<comment type="caution">
    <text evidence="4">The sequence shown here is derived from an EMBL/GenBank/DDBJ whole genome shotgun (WGS) entry which is preliminary data.</text>
</comment>
<dbReference type="PANTHER" id="PTHR21240:SF28">
    <property type="entry name" value="ISO-OROTATE DECARBOXYLASE (EUROFUNG)"/>
    <property type="match status" value="1"/>
</dbReference>
<proteinExistence type="predicted"/>
<dbReference type="GO" id="GO:0016787">
    <property type="term" value="F:hydrolase activity"/>
    <property type="evidence" value="ECO:0007669"/>
    <property type="project" value="UniProtKB-KW"/>
</dbReference>
<dbReference type="SUPFAM" id="SSF51556">
    <property type="entry name" value="Metallo-dependent hydrolases"/>
    <property type="match status" value="1"/>
</dbReference>
<dbReference type="EMBL" id="WLYK01000002">
    <property type="protein sequence ID" value="MTD14045.1"/>
    <property type="molecule type" value="Genomic_DNA"/>
</dbReference>
<dbReference type="Proteomes" id="UP000460221">
    <property type="component" value="Unassembled WGS sequence"/>
</dbReference>
<dbReference type="Pfam" id="PF04909">
    <property type="entry name" value="Amidohydro_2"/>
    <property type="match status" value="1"/>
</dbReference>
<keyword evidence="4" id="KW-0378">Hydrolase</keyword>
<evidence type="ECO:0000259" key="3">
    <source>
        <dbReference type="Pfam" id="PF04909"/>
    </source>
</evidence>
<keyword evidence="1" id="KW-0456">Lyase</keyword>
<accession>A0A7K1FIU3</accession>
<feature type="domain" description="Amidohydrolase-related" evidence="3">
    <location>
        <begin position="60"/>
        <end position="319"/>
    </location>
</feature>
<name>A0A7K1FIU3_9ACTN</name>
<dbReference type="InterPro" id="IPR006680">
    <property type="entry name" value="Amidohydro-rel"/>
</dbReference>
<feature type="region of interest" description="Disordered" evidence="2">
    <location>
        <begin position="21"/>
        <end position="43"/>
    </location>
</feature>
<protein>
    <submittedName>
        <fullName evidence="4">Amidohydrolase family protein</fullName>
    </submittedName>
</protein>
<sequence>MPDGDGLLQGAQARVVGGAGGLADVTDQGGQEGARRARPGARGADRGVLVITTEAPCEVIDVHHHVAEIEGLVGARNTGTRAADPVDARIAYLDAHGIAGAIISPSSVGVHSTTAPRLNDQAAAYRDLAPDRFLAALGTVDPLDVDAALTEIDRAVTELDVRGFTWHHHFQGTVINDPRMEPLFARLQEHRVPAFVHILAESFLEEPWRLQVLADKFPELDIVALDGFSSGPQAGQMPELARRCPNITFDTGVCISVAHGLDRFIDAVGPERLVFGSDFYSAPRMFALPFPLYELLNLGLDTDTLTKVLGGNIRTLLRLGSYEPAVPADVG</sequence>
<reference evidence="4 5" key="1">
    <citation type="submission" date="2019-11" db="EMBL/GenBank/DDBJ databases">
        <authorList>
            <person name="Jiang L.-Q."/>
        </authorList>
    </citation>
    <scope>NUCLEOTIDE SEQUENCE [LARGE SCALE GENOMIC DNA]</scope>
    <source>
        <strain evidence="4 5">YIM 132087</strain>
    </source>
</reference>
<keyword evidence="5" id="KW-1185">Reference proteome</keyword>
<dbReference type="InterPro" id="IPR032466">
    <property type="entry name" value="Metal_Hydrolase"/>
</dbReference>
<dbReference type="GO" id="GO:0005737">
    <property type="term" value="C:cytoplasm"/>
    <property type="evidence" value="ECO:0007669"/>
    <property type="project" value="TreeGrafter"/>
</dbReference>
<evidence type="ECO:0000313" key="4">
    <source>
        <dbReference type="EMBL" id="MTD14045.1"/>
    </source>
</evidence>
<dbReference type="InterPro" id="IPR032465">
    <property type="entry name" value="ACMSD"/>
</dbReference>
<dbReference type="PANTHER" id="PTHR21240">
    <property type="entry name" value="2-AMINO-3-CARBOXYLMUCONATE-6-SEMIALDEHYDE DECARBOXYLASE"/>
    <property type="match status" value="1"/>
</dbReference>
<gene>
    <name evidence="4" type="ORF">GIS00_08820</name>
</gene>
<dbReference type="GO" id="GO:0019748">
    <property type="term" value="P:secondary metabolic process"/>
    <property type="evidence" value="ECO:0007669"/>
    <property type="project" value="TreeGrafter"/>
</dbReference>
<evidence type="ECO:0000313" key="5">
    <source>
        <dbReference type="Proteomes" id="UP000460221"/>
    </source>
</evidence>
<evidence type="ECO:0000256" key="2">
    <source>
        <dbReference type="SAM" id="MobiDB-lite"/>
    </source>
</evidence>
<dbReference type="AlphaFoldDB" id="A0A7K1FIU3"/>
<evidence type="ECO:0000256" key="1">
    <source>
        <dbReference type="ARBA" id="ARBA00023239"/>
    </source>
</evidence>